<sequence>MLSPTIVTERWNTAVCGRSRRMPRYDSRNFEVDATGLDHDDDWFLHASICRGSLQQCGSRHTHGNIERVGHTKRFEIDQHTVANERIEGAVEHGFEAHQPGVSPSQAKYGRSKLKNRRHHNVRCSSEMWLDLWTHCDGSKQQNNSGQSGVYSGDSDVIKEQIYAHHNSRLGDWRPFAGMWSLFSDRLDRAGSEYPVTGHADESR</sequence>
<accession>A0A1N7H5J0</accession>
<dbReference type="AlphaFoldDB" id="A0A1N7H5J0"/>
<name>A0A1N7H5J0_9EURY</name>
<reference evidence="2" key="1">
    <citation type="submission" date="2017-01" db="EMBL/GenBank/DDBJ databases">
        <authorList>
            <person name="Varghese N."/>
            <person name="Submissions S."/>
        </authorList>
    </citation>
    <scope>NUCLEOTIDE SEQUENCE [LARGE SCALE GENOMIC DNA]</scope>
    <source>
        <strain evidence="2">type strain: HArc-</strain>
    </source>
</reference>
<proteinExistence type="predicted"/>
<gene>
    <name evidence="1" type="ORF">SAMN05421752_12531</name>
</gene>
<evidence type="ECO:0000313" key="1">
    <source>
        <dbReference type="EMBL" id="SIS19970.1"/>
    </source>
</evidence>
<keyword evidence="2" id="KW-1185">Reference proteome</keyword>
<dbReference type="Proteomes" id="UP000185936">
    <property type="component" value="Unassembled WGS sequence"/>
</dbReference>
<evidence type="ECO:0000313" key="2">
    <source>
        <dbReference type="Proteomes" id="UP000185936"/>
    </source>
</evidence>
<organism evidence="1 2">
    <name type="scientific">Natronorubrum thiooxidans</name>
    <dbReference type="NCBI Taxonomy" id="308853"/>
    <lineage>
        <taxon>Archaea</taxon>
        <taxon>Methanobacteriati</taxon>
        <taxon>Methanobacteriota</taxon>
        <taxon>Stenosarchaea group</taxon>
        <taxon>Halobacteria</taxon>
        <taxon>Halobacteriales</taxon>
        <taxon>Natrialbaceae</taxon>
        <taxon>Natronorubrum</taxon>
    </lineage>
</organism>
<dbReference type="STRING" id="308853.SAMN05421752_12531"/>
<protein>
    <submittedName>
        <fullName evidence="1">Uncharacterized protein</fullName>
    </submittedName>
</protein>
<dbReference type="EMBL" id="FTNR01000025">
    <property type="protein sequence ID" value="SIS19970.1"/>
    <property type="molecule type" value="Genomic_DNA"/>
</dbReference>